<dbReference type="PROSITE" id="PS00708">
    <property type="entry name" value="PRO_ENDOPEP_SER"/>
    <property type="match status" value="1"/>
</dbReference>
<comment type="function">
    <text evidence="5">This enzyme catalyzes the hydrolysis of the N-terminal peptide bond of an N-acetylated peptide to generate an N-acetylated amino acid and a peptide with a free N-terminus. It preferentially cleaves off Ac-Ala, Ac-Met and Ac-Ser. Also, involved in the degradation of oxidized and glycated proteins.</text>
</comment>
<accession>A0A8J8PZQ8</accession>
<reference evidence="7" key="1">
    <citation type="submission" date="2017-11" db="EMBL/GenBank/DDBJ databases">
        <authorList>
            <person name="Kajale S.C."/>
            <person name="Sharma A."/>
        </authorList>
    </citation>
    <scope>NUCLEOTIDE SEQUENCE</scope>
    <source>
        <strain evidence="7">LS1_42</strain>
    </source>
</reference>
<name>A0A8J8PZQ8_9EURY</name>
<dbReference type="EMBL" id="PHNJ01000018">
    <property type="protein sequence ID" value="TYL36372.1"/>
    <property type="molecule type" value="Genomic_DNA"/>
</dbReference>
<dbReference type="AlphaFoldDB" id="A0A8J8PZQ8"/>
<dbReference type="Proteomes" id="UP000766904">
    <property type="component" value="Unassembled WGS sequence"/>
</dbReference>
<dbReference type="InterPro" id="IPR050585">
    <property type="entry name" value="Xaa-Pro_dipeptidyl-ppase/CocE"/>
</dbReference>
<organism evidence="7 8">
    <name type="scientific">Natronococcus pandeyae</name>
    <dbReference type="NCBI Taxonomy" id="2055836"/>
    <lineage>
        <taxon>Archaea</taxon>
        <taxon>Methanobacteriati</taxon>
        <taxon>Methanobacteriota</taxon>
        <taxon>Stenosarchaea group</taxon>
        <taxon>Halobacteria</taxon>
        <taxon>Halobacteriales</taxon>
        <taxon>Natrialbaceae</taxon>
        <taxon>Natronococcus</taxon>
    </lineage>
</organism>
<sequence length="656" mass="71777">MSDDGTRTEPYGTWPSPISAELVASEGRTFGHVAVDGEDVYWREQRPTEDGRGVIVRYDGEATEDVTPEEVNVRTLVHEYGGGDFTVHDGTVFFAAFDDQRVYRQPPDGEPTAITPAPESERGLRYADFEVSADGRHVYCVRENHDVTTDEDGAEEPTNALVRLAADGSNEPEVIASGHDFYAAPRLSPDGDRLAWLTWDHPRMPWDGTELHVATVADDGTLADERVVLGGDAEAIFQPTWAPGGDLYVASDRSDWWNLYRVPLDGSAPEPVVERSAEYGAPLWKLGMATFAVLDDGTIVATVTEDGTQRVELLDGEDRSVVDLPFEVFAPRVSSDGETVTFVAGGPRTPTSVVRWAPGDDPEIIRRSTTLEVDDEYLATPEHVTYETRDGEASHAYVHPPTNPDVESPADERPPLVVFAHGGPTGATFPDLNLTLQYFTSRGFAVADVNYRGSTGYGREYREALYGEWGITDVEDTIDAAQYLADTGRADPDRLAVRGGSAGGFVVLAALAFHDAFDAGASYFGVADLGRLAELTHKFESHYLDQLVGPYPEAEDTYRERSPVEHADRIDAPVLLLQGEDDPVVPLSQAEAMVDALDENDVPNSLLVFEDERHGFRRANSRERATESELAFYSEVFGFEPADDLPRIDPAAGDDA</sequence>
<dbReference type="InterPro" id="IPR001375">
    <property type="entry name" value="Peptidase_S9_cat"/>
</dbReference>
<protein>
    <recommendedName>
        <fullName evidence="4">Acyl-peptide hydrolase</fullName>
    </recommendedName>
    <alternativeName>
        <fullName evidence="3">Acylaminoacyl-peptidase</fullName>
    </alternativeName>
</protein>
<evidence type="ECO:0000256" key="3">
    <source>
        <dbReference type="ARBA" id="ARBA00032284"/>
    </source>
</evidence>
<evidence type="ECO:0000256" key="4">
    <source>
        <dbReference type="ARBA" id="ARBA00032596"/>
    </source>
</evidence>
<dbReference type="SUPFAM" id="SSF82171">
    <property type="entry name" value="DPP6 N-terminal domain-like"/>
    <property type="match status" value="1"/>
</dbReference>
<dbReference type="PANTHER" id="PTHR43056">
    <property type="entry name" value="PEPTIDASE S9 PROLYL OLIGOPEPTIDASE"/>
    <property type="match status" value="1"/>
</dbReference>
<dbReference type="GO" id="GO:0004252">
    <property type="term" value="F:serine-type endopeptidase activity"/>
    <property type="evidence" value="ECO:0007669"/>
    <property type="project" value="InterPro"/>
</dbReference>
<dbReference type="Gene3D" id="3.40.50.1820">
    <property type="entry name" value="alpha/beta hydrolase"/>
    <property type="match status" value="1"/>
</dbReference>
<evidence type="ECO:0000313" key="8">
    <source>
        <dbReference type="Proteomes" id="UP000766904"/>
    </source>
</evidence>
<dbReference type="Gene3D" id="2.120.10.30">
    <property type="entry name" value="TolB, C-terminal domain"/>
    <property type="match status" value="1"/>
</dbReference>
<feature type="domain" description="Peptidase S9 prolyl oligopeptidase catalytic" evidence="6">
    <location>
        <begin position="432"/>
        <end position="638"/>
    </location>
</feature>
<evidence type="ECO:0000259" key="6">
    <source>
        <dbReference type="Pfam" id="PF00326"/>
    </source>
</evidence>
<keyword evidence="1" id="KW-0378">Hydrolase</keyword>
<dbReference type="InterPro" id="IPR002471">
    <property type="entry name" value="Pept_S9_AS"/>
</dbReference>
<dbReference type="PANTHER" id="PTHR43056:SF5">
    <property type="entry name" value="PEPTIDASE S9 PROLYL OLIGOPEPTIDASE CATALYTIC DOMAIN-CONTAINING PROTEIN"/>
    <property type="match status" value="1"/>
</dbReference>
<evidence type="ECO:0000256" key="1">
    <source>
        <dbReference type="ARBA" id="ARBA00022801"/>
    </source>
</evidence>
<dbReference type="InterPro" id="IPR011042">
    <property type="entry name" value="6-blade_b-propeller_TolB-like"/>
</dbReference>
<evidence type="ECO:0000313" key="7">
    <source>
        <dbReference type="EMBL" id="TYL36372.1"/>
    </source>
</evidence>
<dbReference type="Pfam" id="PF00326">
    <property type="entry name" value="Peptidase_S9"/>
    <property type="match status" value="1"/>
</dbReference>
<evidence type="ECO:0000256" key="5">
    <source>
        <dbReference type="ARBA" id="ARBA00045885"/>
    </source>
</evidence>
<keyword evidence="2" id="KW-0007">Acetylation</keyword>
<evidence type="ECO:0000256" key="2">
    <source>
        <dbReference type="ARBA" id="ARBA00022990"/>
    </source>
</evidence>
<gene>
    <name evidence="7" type="ORF">CV102_22330</name>
</gene>
<keyword evidence="8" id="KW-1185">Reference proteome</keyword>
<dbReference type="RefSeq" id="WP_148860208.1">
    <property type="nucleotide sequence ID" value="NZ_PHNJ01000018.1"/>
</dbReference>
<comment type="caution">
    <text evidence="7">The sequence shown here is derived from an EMBL/GenBank/DDBJ whole genome shotgun (WGS) entry which is preliminary data.</text>
</comment>
<proteinExistence type="predicted"/>
<dbReference type="OrthoDB" id="25019at2157"/>
<dbReference type="GO" id="GO:0006508">
    <property type="term" value="P:proteolysis"/>
    <property type="evidence" value="ECO:0007669"/>
    <property type="project" value="InterPro"/>
</dbReference>
<dbReference type="SUPFAM" id="SSF53474">
    <property type="entry name" value="alpha/beta-Hydrolases"/>
    <property type="match status" value="1"/>
</dbReference>
<dbReference type="InterPro" id="IPR029058">
    <property type="entry name" value="AB_hydrolase_fold"/>
</dbReference>